<dbReference type="EMBL" id="SGXA01000003">
    <property type="protein sequence ID" value="RZS69293.1"/>
    <property type="molecule type" value="Genomic_DNA"/>
</dbReference>
<organism evidence="3 4">
    <name type="scientific">Pseudobacter ginsenosidimutans</name>
    <dbReference type="NCBI Taxonomy" id="661488"/>
    <lineage>
        <taxon>Bacteria</taxon>
        <taxon>Pseudomonadati</taxon>
        <taxon>Bacteroidota</taxon>
        <taxon>Chitinophagia</taxon>
        <taxon>Chitinophagales</taxon>
        <taxon>Chitinophagaceae</taxon>
        <taxon>Pseudobacter</taxon>
    </lineage>
</organism>
<feature type="signal peptide" evidence="2">
    <location>
        <begin position="1"/>
        <end position="19"/>
    </location>
</feature>
<evidence type="ECO:0000313" key="3">
    <source>
        <dbReference type="EMBL" id="RZS69293.1"/>
    </source>
</evidence>
<name>A0A4Q7MNM6_9BACT</name>
<dbReference type="OrthoDB" id="669636at2"/>
<evidence type="ECO:0000256" key="2">
    <source>
        <dbReference type="SAM" id="SignalP"/>
    </source>
</evidence>
<reference evidence="3 4" key="1">
    <citation type="submission" date="2019-02" db="EMBL/GenBank/DDBJ databases">
        <title>Genomic Encyclopedia of Type Strains, Phase IV (KMG-IV): sequencing the most valuable type-strain genomes for metagenomic binning, comparative biology and taxonomic classification.</title>
        <authorList>
            <person name="Goeker M."/>
        </authorList>
    </citation>
    <scope>NUCLEOTIDE SEQUENCE [LARGE SCALE GENOMIC DNA]</scope>
    <source>
        <strain evidence="3 4">DSM 18116</strain>
    </source>
</reference>
<feature type="chain" id="PRO_5020514479" description="Curli production assembly/transport component CsgG" evidence="2">
    <location>
        <begin position="20"/>
        <end position="280"/>
    </location>
</feature>
<accession>A0A4Q7MNM6</accession>
<evidence type="ECO:0000313" key="4">
    <source>
        <dbReference type="Proteomes" id="UP000293874"/>
    </source>
</evidence>
<keyword evidence="2" id="KW-0732">Signal</keyword>
<feature type="compositionally biased region" description="Low complexity" evidence="1">
    <location>
        <begin position="83"/>
        <end position="99"/>
    </location>
</feature>
<dbReference type="Proteomes" id="UP000293874">
    <property type="component" value="Unassembled WGS sequence"/>
</dbReference>
<gene>
    <name evidence="3" type="ORF">EV199_5130</name>
</gene>
<keyword evidence="4" id="KW-1185">Reference proteome</keyword>
<dbReference type="Gene3D" id="3.40.50.10610">
    <property type="entry name" value="ABC-type transport auxiliary lipoprotein component"/>
    <property type="match status" value="1"/>
</dbReference>
<comment type="caution">
    <text evidence="3">The sequence shown here is derived from an EMBL/GenBank/DDBJ whole genome shotgun (WGS) entry which is preliminary data.</text>
</comment>
<evidence type="ECO:0008006" key="5">
    <source>
        <dbReference type="Google" id="ProtNLM"/>
    </source>
</evidence>
<evidence type="ECO:0000256" key="1">
    <source>
        <dbReference type="SAM" id="MobiDB-lite"/>
    </source>
</evidence>
<protein>
    <recommendedName>
        <fullName evidence="5">Curli production assembly/transport component CsgG</fullName>
    </recommendedName>
</protein>
<proteinExistence type="predicted"/>
<dbReference type="AlphaFoldDB" id="A0A4Q7MNM6"/>
<dbReference type="RefSeq" id="WP_130543638.1">
    <property type="nucleotide sequence ID" value="NZ_CP042431.1"/>
</dbReference>
<sequence length="280" mass="31096">MKKLTLLIALILMGMITYAQQPAKNDVILKTNGDELAGKVQSINDSAIVFSYAGETLTYSIKKTEILKITYASGRIEFFNRNAGQPSGSSAGQQQKPAANPNLESHHNKVAFLPFTFVKDGQAADDAVGDQVQQEAYNFLSKHAGMFTILDPRTTNALLIKAGITDQNIKGYTMEDLCNILGVEYVISGVVNQNKTTQTVTSNTYGQVKTKDDDDKKDKKYNSSTYGTAQQNYQTSLDLGIYNDKGVTVYSQQRNSFWNTQDAYKNTLEYLLKRTPLYTK</sequence>
<feature type="region of interest" description="Disordered" evidence="1">
    <location>
        <begin position="83"/>
        <end position="102"/>
    </location>
</feature>